<organism evidence="1">
    <name type="scientific">Rhizophora mucronata</name>
    <name type="common">Asiatic mangrove</name>
    <dbReference type="NCBI Taxonomy" id="61149"/>
    <lineage>
        <taxon>Eukaryota</taxon>
        <taxon>Viridiplantae</taxon>
        <taxon>Streptophyta</taxon>
        <taxon>Embryophyta</taxon>
        <taxon>Tracheophyta</taxon>
        <taxon>Spermatophyta</taxon>
        <taxon>Magnoliopsida</taxon>
        <taxon>eudicotyledons</taxon>
        <taxon>Gunneridae</taxon>
        <taxon>Pentapetalae</taxon>
        <taxon>rosids</taxon>
        <taxon>fabids</taxon>
        <taxon>Malpighiales</taxon>
        <taxon>Rhizophoraceae</taxon>
        <taxon>Rhizophora</taxon>
    </lineage>
</organism>
<dbReference type="EMBL" id="GGEC01059791">
    <property type="protein sequence ID" value="MBX40275.1"/>
    <property type="molecule type" value="Transcribed_RNA"/>
</dbReference>
<proteinExistence type="predicted"/>
<sequence>MGLCRLVVPIAANTRRVIMKRRGRKTQLLILIMI</sequence>
<dbReference type="AlphaFoldDB" id="A0A2P2NCR7"/>
<reference evidence="1" key="1">
    <citation type="submission" date="2018-02" db="EMBL/GenBank/DDBJ databases">
        <title>Rhizophora mucronata_Transcriptome.</title>
        <authorList>
            <person name="Meera S.P."/>
            <person name="Sreeshan A."/>
            <person name="Augustine A."/>
        </authorList>
    </citation>
    <scope>NUCLEOTIDE SEQUENCE</scope>
    <source>
        <tissue evidence="1">Leaf</tissue>
    </source>
</reference>
<evidence type="ECO:0000313" key="1">
    <source>
        <dbReference type="EMBL" id="MBX40275.1"/>
    </source>
</evidence>
<name>A0A2P2NCR7_RHIMU</name>
<protein>
    <submittedName>
        <fullName evidence="1">Uncharacterized protein</fullName>
    </submittedName>
</protein>
<accession>A0A2P2NCR7</accession>